<accession>A0A2U1TEC9</accession>
<keyword evidence="2" id="KW-1185">Reference proteome</keyword>
<comment type="caution">
    <text evidence="1">The sequence shown here is derived from an EMBL/GenBank/DDBJ whole genome shotgun (WGS) entry which is preliminary data.</text>
</comment>
<evidence type="ECO:0000313" key="2">
    <source>
        <dbReference type="Proteomes" id="UP000244962"/>
    </source>
</evidence>
<name>A0A2U1TEC9_9MICO</name>
<dbReference type="AlphaFoldDB" id="A0A2U1TEC9"/>
<gene>
    <name evidence="1" type="ORF">DF223_07770</name>
</gene>
<dbReference type="EMBL" id="QEFB01000006">
    <property type="protein sequence ID" value="PWC07170.1"/>
    <property type="molecule type" value="Genomic_DNA"/>
</dbReference>
<reference evidence="2" key="1">
    <citation type="submission" date="2018-04" db="EMBL/GenBank/DDBJ databases">
        <authorList>
            <person name="Liu S."/>
            <person name="Wang Z."/>
            <person name="Li J."/>
        </authorList>
    </citation>
    <scope>NUCLEOTIDE SEQUENCE [LARGE SCALE GENOMIC DNA]</scope>
    <source>
        <strain evidence="2">622</strain>
    </source>
</reference>
<evidence type="ECO:0000313" key="1">
    <source>
        <dbReference type="EMBL" id="PWC07170.1"/>
    </source>
</evidence>
<proteinExistence type="predicted"/>
<dbReference type="Proteomes" id="UP000244962">
    <property type="component" value="Unassembled WGS sequence"/>
</dbReference>
<protein>
    <submittedName>
        <fullName evidence="1">Uncharacterized protein</fullName>
    </submittedName>
</protein>
<sequence>MPTNYAQRREAWDDAGNEYFFEGGFVDKRDAARALKHGAKLGLLKEWGTPDAIVWVAVPAFQGSTALKSLNRWFAEHVARLENPRLTYWTAVAGGDKMLLLWDDCTPDD</sequence>
<organism evidence="1 2">
    <name type="scientific">Mycetocola zhujimingii</name>
    <dbReference type="NCBI Taxonomy" id="2079792"/>
    <lineage>
        <taxon>Bacteria</taxon>
        <taxon>Bacillati</taxon>
        <taxon>Actinomycetota</taxon>
        <taxon>Actinomycetes</taxon>
        <taxon>Micrococcales</taxon>
        <taxon>Microbacteriaceae</taxon>
        <taxon>Mycetocola</taxon>
    </lineage>
</organism>
<dbReference type="RefSeq" id="WP_108962778.1">
    <property type="nucleotide sequence ID" value="NZ_QEFB01000006.1"/>
</dbReference>